<feature type="chain" id="PRO_5016246056" evidence="1">
    <location>
        <begin position="18"/>
        <end position="85"/>
    </location>
</feature>
<evidence type="ECO:0000313" key="3">
    <source>
        <dbReference type="Proteomes" id="UP000248423"/>
    </source>
</evidence>
<organism evidence="2 3">
    <name type="scientific">Aspergillus sclerotiicarbonarius (strain CBS 121057 / IBT 28362)</name>
    <dbReference type="NCBI Taxonomy" id="1448318"/>
    <lineage>
        <taxon>Eukaryota</taxon>
        <taxon>Fungi</taxon>
        <taxon>Dikarya</taxon>
        <taxon>Ascomycota</taxon>
        <taxon>Pezizomycotina</taxon>
        <taxon>Eurotiomycetes</taxon>
        <taxon>Eurotiomycetidae</taxon>
        <taxon>Eurotiales</taxon>
        <taxon>Aspergillaceae</taxon>
        <taxon>Aspergillus</taxon>
        <taxon>Aspergillus subgen. Circumdati</taxon>
    </lineage>
</organism>
<sequence length="85" mass="8801">MKGHTLAVLAFISHALASNTSSVGILGHNGVDLGSWKTAYERASKFVSKLNTTQKVSIVTGGGATVDGETFPGMDFNDGSMGLLE</sequence>
<keyword evidence="1" id="KW-0732">Signal</keyword>
<accession>A0A319FEV7</accession>
<dbReference type="VEuPathDB" id="FungiDB:BO78DRAFT_419851"/>
<gene>
    <name evidence="2" type="ORF">BO78DRAFT_419851</name>
</gene>
<proteinExistence type="predicted"/>
<keyword evidence="3" id="KW-1185">Reference proteome</keyword>
<reference evidence="2 3" key="1">
    <citation type="submission" date="2018-02" db="EMBL/GenBank/DDBJ databases">
        <title>The genomes of Aspergillus section Nigri reveals drivers in fungal speciation.</title>
        <authorList>
            <consortium name="DOE Joint Genome Institute"/>
            <person name="Vesth T.C."/>
            <person name="Nybo J."/>
            <person name="Theobald S."/>
            <person name="Brandl J."/>
            <person name="Frisvad J.C."/>
            <person name="Nielsen K.F."/>
            <person name="Lyhne E.K."/>
            <person name="Kogle M.E."/>
            <person name="Kuo A."/>
            <person name="Riley R."/>
            <person name="Clum A."/>
            <person name="Nolan M."/>
            <person name="Lipzen A."/>
            <person name="Salamov A."/>
            <person name="Henrissat B."/>
            <person name="Wiebenga A."/>
            <person name="De vries R.P."/>
            <person name="Grigoriev I.V."/>
            <person name="Mortensen U.H."/>
            <person name="Andersen M.R."/>
            <person name="Baker S.E."/>
        </authorList>
    </citation>
    <scope>NUCLEOTIDE SEQUENCE [LARGE SCALE GENOMIC DNA]</scope>
    <source>
        <strain evidence="2 3">CBS 121057</strain>
    </source>
</reference>
<protein>
    <submittedName>
        <fullName evidence="2">Uncharacterized protein</fullName>
    </submittedName>
</protein>
<name>A0A319FEV7_ASPSB</name>
<dbReference type="AlphaFoldDB" id="A0A319FEV7"/>
<dbReference type="Proteomes" id="UP000248423">
    <property type="component" value="Unassembled WGS sequence"/>
</dbReference>
<dbReference type="OrthoDB" id="416222at2759"/>
<evidence type="ECO:0000256" key="1">
    <source>
        <dbReference type="SAM" id="SignalP"/>
    </source>
</evidence>
<evidence type="ECO:0000313" key="2">
    <source>
        <dbReference type="EMBL" id="PYI05193.1"/>
    </source>
</evidence>
<feature type="signal peptide" evidence="1">
    <location>
        <begin position="1"/>
        <end position="17"/>
    </location>
</feature>
<dbReference type="EMBL" id="KZ826360">
    <property type="protein sequence ID" value="PYI05193.1"/>
    <property type="molecule type" value="Genomic_DNA"/>
</dbReference>